<dbReference type="Proteomes" id="UP001054902">
    <property type="component" value="Unassembled WGS sequence"/>
</dbReference>
<organism evidence="3 4">
    <name type="scientific">Chaetoceros tenuissimus</name>
    <dbReference type="NCBI Taxonomy" id="426638"/>
    <lineage>
        <taxon>Eukaryota</taxon>
        <taxon>Sar</taxon>
        <taxon>Stramenopiles</taxon>
        <taxon>Ochrophyta</taxon>
        <taxon>Bacillariophyta</taxon>
        <taxon>Coscinodiscophyceae</taxon>
        <taxon>Chaetocerotophycidae</taxon>
        <taxon>Chaetocerotales</taxon>
        <taxon>Chaetocerotaceae</taxon>
        <taxon>Chaetoceros</taxon>
    </lineage>
</organism>
<name>A0AAD3CNN7_9STRA</name>
<keyword evidence="1" id="KW-0175">Coiled coil</keyword>
<comment type="caution">
    <text evidence="3">The sequence shown here is derived from an EMBL/GenBank/DDBJ whole genome shotgun (WGS) entry which is preliminary data.</text>
</comment>
<feature type="coiled-coil region" evidence="1">
    <location>
        <begin position="234"/>
        <end position="331"/>
    </location>
</feature>
<dbReference type="EMBL" id="BLLK01000031">
    <property type="protein sequence ID" value="GFH49033.1"/>
    <property type="molecule type" value="Genomic_DNA"/>
</dbReference>
<keyword evidence="4" id="KW-1185">Reference proteome</keyword>
<reference evidence="3 4" key="1">
    <citation type="journal article" date="2021" name="Sci. Rep.">
        <title>The genome of the diatom Chaetoceros tenuissimus carries an ancient integrated fragment of an extant virus.</title>
        <authorList>
            <person name="Hongo Y."/>
            <person name="Kimura K."/>
            <person name="Takaki Y."/>
            <person name="Yoshida Y."/>
            <person name="Baba S."/>
            <person name="Kobayashi G."/>
            <person name="Nagasaki K."/>
            <person name="Hano T."/>
            <person name="Tomaru Y."/>
        </authorList>
    </citation>
    <scope>NUCLEOTIDE SEQUENCE [LARGE SCALE GENOMIC DNA]</scope>
    <source>
        <strain evidence="3 4">NIES-3715</strain>
    </source>
</reference>
<proteinExistence type="predicted"/>
<evidence type="ECO:0000313" key="3">
    <source>
        <dbReference type="EMBL" id="GFH49033.1"/>
    </source>
</evidence>
<sequence length="361" mass="41287">MRTTYTSRSERNSKNPTRSRCESSSSDDDDDSRTTMDNNSSFSDSEDFSIIRSPAKEYFDDQIDPAGLKAEYDSLVQRLGSKWTGVRSVASLDHCYGQQEAHRIMMTDGNNVMEALRKLISENCEVLKDKIIDFTALIKKKEHALHQPAISSLKQALTKIVVTEGHNLTLKAPNMNAIYEAALPFFGENIKDYNFKLDPNCKYELPKKKAGGGNDAANKFLLEMRHDLIVDRFKDDLKNKEKLYEKEILDLQRKINKLKVEKKDLTRKLDKNELWEAAQREEEKSKANMNTELNSLRDDVSKLKLENDQVNESLRADNKRLRLRIKELESQQGANLASTIENSTIHVYCTPSGKGKTEDLE</sequence>
<feature type="region of interest" description="Disordered" evidence="2">
    <location>
        <begin position="1"/>
        <end position="46"/>
    </location>
</feature>
<evidence type="ECO:0000313" key="4">
    <source>
        <dbReference type="Proteomes" id="UP001054902"/>
    </source>
</evidence>
<evidence type="ECO:0000256" key="1">
    <source>
        <dbReference type="SAM" id="Coils"/>
    </source>
</evidence>
<dbReference type="AlphaFoldDB" id="A0AAD3CNN7"/>
<accession>A0AAD3CNN7</accession>
<evidence type="ECO:0000256" key="2">
    <source>
        <dbReference type="SAM" id="MobiDB-lite"/>
    </source>
</evidence>
<gene>
    <name evidence="3" type="ORF">CTEN210_05509</name>
</gene>
<protein>
    <submittedName>
        <fullName evidence="3">Uncharacterized protein</fullName>
    </submittedName>
</protein>